<gene>
    <name evidence="4" type="ORF">HGA05_23865</name>
</gene>
<evidence type="ECO:0000256" key="1">
    <source>
        <dbReference type="ARBA" id="ARBA00006547"/>
    </source>
</evidence>
<accession>A0A846WUJ5</accession>
<feature type="region of interest" description="Disordered" evidence="3">
    <location>
        <begin position="253"/>
        <end position="274"/>
    </location>
</feature>
<comment type="similarity">
    <text evidence="1 2">Belongs to the arylamine N-acetyltransferase family.</text>
</comment>
<dbReference type="PANTHER" id="PTHR11786:SF0">
    <property type="entry name" value="ARYLAMINE N-ACETYLTRANSFERASE 4-RELATED"/>
    <property type="match status" value="1"/>
</dbReference>
<dbReference type="SUPFAM" id="SSF54001">
    <property type="entry name" value="Cysteine proteinases"/>
    <property type="match status" value="1"/>
</dbReference>
<dbReference type="InterPro" id="IPR038765">
    <property type="entry name" value="Papain-like_cys_pep_sf"/>
</dbReference>
<name>A0A846WUJ5_9ACTN</name>
<dbReference type="PRINTS" id="PR01543">
    <property type="entry name" value="ANATRNSFRASE"/>
</dbReference>
<organism evidence="4 5">
    <name type="scientific">Gordonia polyisoprenivorans</name>
    <dbReference type="NCBI Taxonomy" id="84595"/>
    <lineage>
        <taxon>Bacteria</taxon>
        <taxon>Bacillati</taxon>
        <taxon>Actinomycetota</taxon>
        <taxon>Actinomycetes</taxon>
        <taxon>Mycobacteriales</taxon>
        <taxon>Gordoniaceae</taxon>
        <taxon>Gordonia</taxon>
    </lineage>
</organism>
<dbReference type="PANTHER" id="PTHR11786">
    <property type="entry name" value="N-HYDROXYARYLAMINE O-ACETYLTRANSFERASE"/>
    <property type="match status" value="1"/>
</dbReference>
<dbReference type="Gene3D" id="3.30.2140.20">
    <property type="match status" value="1"/>
</dbReference>
<dbReference type="InterPro" id="IPR053710">
    <property type="entry name" value="Arylamine_NAT_domain_sf"/>
</dbReference>
<dbReference type="RefSeq" id="WP_006368144.1">
    <property type="nucleotide sequence ID" value="NZ_JAAXPC010000020.1"/>
</dbReference>
<comment type="caution">
    <text evidence="4">The sequence shown here is derived from an EMBL/GenBank/DDBJ whole genome shotgun (WGS) entry which is preliminary data.</text>
</comment>
<dbReference type="AlphaFoldDB" id="A0A846WUJ5"/>
<dbReference type="EMBL" id="JAAXPC010000020">
    <property type="protein sequence ID" value="NKY04606.1"/>
    <property type="molecule type" value="Genomic_DNA"/>
</dbReference>
<proteinExistence type="inferred from homology"/>
<dbReference type="Pfam" id="PF00797">
    <property type="entry name" value="Acetyltransf_2"/>
    <property type="match status" value="2"/>
</dbReference>
<dbReference type="Gene3D" id="3.30.2140.10">
    <property type="entry name" value="Arylamine N-acetyltransferase"/>
    <property type="match status" value="1"/>
</dbReference>
<evidence type="ECO:0000313" key="5">
    <source>
        <dbReference type="Proteomes" id="UP000563898"/>
    </source>
</evidence>
<sequence length="274" mass="29000">MDATDTSPISAGAPLRPAAYLSRIGVTDVAADPANLVVAIATAQHRRIPFENLGIHLGTPVEVDPHVIVDRLVDGRRGGICYELNGLLLLALRALGIDADVVGARVESAAGLGPPLGHMAVLAQVGGEPWLVDVGFGGEMVCRPIDLASVAERRIECESAAYLLEPYTRELAEFEAMAWWHSTSPRSRFTGSLIATLPVDGGRVSITGGADDYRLIVTDARGTRTESDLDHPAALDVCRRVLGLDVDELPSLPLGSARDRSHSGRHGVGNGNPR</sequence>
<dbReference type="Proteomes" id="UP000563898">
    <property type="component" value="Unassembled WGS sequence"/>
</dbReference>
<protein>
    <submittedName>
        <fullName evidence="4">Arylamine N-acetyltransferase</fullName>
    </submittedName>
</protein>
<evidence type="ECO:0000256" key="2">
    <source>
        <dbReference type="RuleBase" id="RU003452"/>
    </source>
</evidence>
<dbReference type="GO" id="GO:0016407">
    <property type="term" value="F:acetyltransferase activity"/>
    <property type="evidence" value="ECO:0007669"/>
    <property type="project" value="InterPro"/>
</dbReference>
<keyword evidence="4" id="KW-0808">Transferase</keyword>
<dbReference type="InterPro" id="IPR001447">
    <property type="entry name" value="Arylamine_N-AcTrfase"/>
</dbReference>
<evidence type="ECO:0000313" key="4">
    <source>
        <dbReference type="EMBL" id="NKY04606.1"/>
    </source>
</evidence>
<reference evidence="4 5" key="1">
    <citation type="submission" date="2020-04" db="EMBL/GenBank/DDBJ databases">
        <title>MicrobeNet Type strains.</title>
        <authorList>
            <person name="Nicholson A.C."/>
        </authorList>
    </citation>
    <scope>NUCLEOTIDE SEQUENCE [LARGE SCALE GENOMIC DNA]</scope>
    <source>
        <strain evidence="4 5">ATCC BAA-14</strain>
    </source>
</reference>
<evidence type="ECO:0000256" key="3">
    <source>
        <dbReference type="SAM" id="MobiDB-lite"/>
    </source>
</evidence>